<dbReference type="Proteomes" id="UP000541109">
    <property type="component" value="Unassembled WGS sequence"/>
</dbReference>
<proteinExistence type="predicted"/>
<organism evidence="1 2">
    <name type="scientific">Stappia albiluteola</name>
    <dbReference type="NCBI Taxonomy" id="2758565"/>
    <lineage>
        <taxon>Bacteria</taxon>
        <taxon>Pseudomonadati</taxon>
        <taxon>Pseudomonadota</taxon>
        <taxon>Alphaproteobacteria</taxon>
        <taxon>Hyphomicrobiales</taxon>
        <taxon>Stappiaceae</taxon>
        <taxon>Stappia</taxon>
    </lineage>
</organism>
<dbReference type="AlphaFoldDB" id="A0A839AEK0"/>
<keyword evidence="2" id="KW-1185">Reference proteome</keyword>
<protein>
    <submittedName>
        <fullName evidence="1">Uncharacterized protein</fullName>
    </submittedName>
</protein>
<comment type="caution">
    <text evidence="1">The sequence shown here is derived from an EMBL/GenBank/DDBJ whole genome shotgun (WGS) entry which is preliminary data.</text>
</comment>
<reference evidence="1 2" key="1">
    <citation type="submission" date="2020-07" db="EMBL/GenBank/DDBJ databases">
        <title>Stappia sp., F7233, whole genome shotgun sequencing project.</title>
        <authorList>
            <person name="Jiang S."/>
            <person name="Liu Z.W."/>
            <person name="Du Z.J."/>
        </authorList>
    </citation>
    <scope>NUCLEOTIDE SEQUENCE [LARGE SCALE GENOMIC DNA]</scope>
    <source>
        <strain evidence="1 2">F7233</strain>
    </source>
</reference>
<accession>A0A839AEK0</accession>
<evidence type="ECO:0000313" key="2">
    <source>
        <dbReference type="Proteomes" id="UP000541109"/>
    </source>
</evidence>
<name>A0A839AEK0_9HYPH</name>
<gene>
    <name evidence="1" type="ORF">H2509_14015</name>
</gene>
<sequence>MTMKLDRATTDYHRSALKQAMRRQVRRMHGQEAAAAITRVSGQTLSDYGNADNPRHADTHCPVDVMLDLTLDGGPVLLSEICRLAGGSFVPLPRPDADAEWAREIAAAVRECGEAASVLCLALGNGGTVTADEIREMGIMQELSEGIDALCTLRAHCERVMSRRDG</sequence>
<evidence type="ECO:0000313" key="1">
    <source>
        <dbReference type="EMBL" id="MBA5778240.1"/>
    </source>
</evidence>
<dbReference type="RefSeq" id="WP_182166306.1">
    <property type="nucleotide sequence ID" value="NZ_JACFXV010000060.1"/>
</dbReference>
<dbReference type="EMBL" id="JACFXV010000060">
    <property type="protein sequence ID" value="MBA5778240.1"/>
    <property type="molecule type" value="Genomic_DNA"/>
</dbReference>